<gene>
    <name evidence="2" type="ORF">M5X12_19440</name>
</gene>
<protein>
    <submittedName>
        <fullName evidence="2">Uncharacterized protein</fullName>
    </submittedName>
</protein>
<dbReference type="RefSeq" id="WP_268641128.1">
    <property type="nucleotide sequence ID" value="NZ_JAMDNP010000041.1"/>
</dbReference>
<dbReference type="Proteomes" id="UP001527181">
    <property type="component" value="Unassembled WGS sequence"/>
</dbReference>
<evidence type="ECO:0000256" key="1">
    <source>
        <dbReference type="SAM" id="MobiDB-lite"/>
    </source>
</evidence>
<dbReference type="EMBL" id="JAMDNP010000041">
    <property type="protein sequence ID" value="MCY9762711.1"/>
    <property type="molecule type" value="Genomic_DNA"/>
</dbReference>
<keyword evidence="3" id="KW-1185">Reference proteome</keyword>
<accession>A0ABT4H235</accession>
<proteinExistence type="predicted"/>
<organism evidence="2 3">
    <name type="scientific">Paenibacillus alvei</name>
    <name type="common">Bacillus alvei</name>
    <dbReference type="NCBI Taxonomy" id="44250"/>
    <lineage>
        <taxon>Bacteria</taxon>
        <taxon>Bacillati</taxon>
        <taxon>Bacillota</taxon>
        <taxon>Bacilli</taxon>
        <taxon>Bacillales</taxon>
        <taxon>Paenibacillaceae</taxon>
        <taxon>Paenibacillus</taxon>
    </lineage>
</organism>
<name>A0ABT4H235_PAEAL</name>
<comment type="caution">
    <text evidence="2">The sequence shown here is derived from an EMBL/GenBank/DDBJ whole genome shotgun (WGS) entry which is preliminary data.</text>
</comment>
<feature type="region of interest" description="Disordered" evidence="1">
    <location>
        <begin position="71"/>
        <end position="93"/>
    </location>
</feature>
<sequence>MEQHRIECAVKVPETLVQAISAVKLGERSGNITVSTPRGIEFVATYSPDRAKMVEALKFVRNLGITAGDEKNDIQKRKEINQHEPITSVPVCR</sequence>
<reference evidence="2 3" key="1">
    <citation type="submission" date="2022-05" db="EMBL/GenBank/DDBJ databases">
        <title>Genome Sequencing of Bee-Associated Microbes.</title>
        <authorList>
            <person name="Dunlap C."/>
        </authorList>
    </citation>
    <scope>NUCLEOTIDE SEQUENCE [LARGE SCALE GENOMIC DNA]</scope>
    <source>
        <strain evidence="2 3">NRRL B-04010</strain>
    </source>
</reference>
<evidence type="ECO:0000313" key="2">
    <source>
        <dbReference type="EMBL" id="MCY9762711.1"/>
    </source>
</evidence>
<feature type="compositionally biased region" description="Basic and acidic residues" evidence="1">
    <location>
        <begin position="71"/>
        <end position="82"/>
    </location>
</feature>
<evidence type="ECO:0000313" key="3">
    <source>
        <dbReference type="Proteomes" id="UP001527181"/>
    </source>
</evidence>